<dbReference type="AlphaFoldDB" id="A0A392VM65"/>
<evidence type="ECO:0000313" key="1">
    <source>
        <dbReference type="EMBL" id="MCI89494.1"/>
    </source>
</evidence>
<name>A0A392VM65_9FABA</name>
<keyword evidence="2" id="KW-1185">Reference proteome</keyword>
<comment type="caution">
    <text evidence="1">The sequence shown here is derived from an EMBL/GenBank/DDBJ whole genome shotgun (WGS) entry which is preliminary data.</text>
</comment>
<proteinExistence type="predicted"/>
<organism evidence="1 2">
    <name type="scientific">Trifolium medium</name>
    <dbReference type="NCBI Taxonomy" id="97028"/>
    <lineage>
        <taxon>Eukaryota</taxon>
        <taxon>Viridiplantae</taxon>
        <taxon>Streptophyta</taxon>
        <taxon>Embryophyta</taxon>
        <taxon>Tracheophyta</taxon>
        <taxon>Spermatophyta</taxon>
        <taxon>Magnoliopsida</taxon>
        <taxon>eudicotyledons</taxon>
        <taxon>Gunneridae</taxon>
        <taxon>Pentapetalae</taxon>
        <taxon>rosids</taxon>
        <taxon>fabids</taxon>
        <taxon>Fabales</taxon>
        <taxon>Fabaceae</taxon>
        <taxon>Papilionoideae</taxon>
        <taxon>50 kb inversion clade</taxon>
        <taxon>NPAAA clade</taxon>
        <taxon>Hologalegina</taxon>
        <taxon>IRL clade</taxon>
        <taxon>Trifolieae</taxon>
        <taxon>Trifolium</taxon>
    </lineage>
</organism>
<reference evidence="1 2" key="1">
    <citation type="journal article" date="2018" name="Front. Plant Sci.">
        <title>Red Clover (Trifolium pratense) and Zigzag Clover (T. medium) - A Picture of Genomic Similarities and Differences.</title>
        <authorList>
            <person name="Dluhosova J."/>
            <person name="Istvanek J."/>
            <person name="Nedelnik J."/>
            <person name="Repkova J."/>
        </authorList>
    </citation>
    <scope>NUCLEOTIDE SEQUENCE [LARGE SCALE GENOMIC DNA]</scope>
    <source>
        <strain evidence="2">cv. 10/8</strain>
        <tissue evidence="1">Leaf</tissue>
    </source>
</reference>
<sequence length="70" mass="7076">SFYKILEKQGSPLEPVAELPDWAVVDVELVVAQLSAAAGPASSPYDASRPVPVVPDTGDASLAVAATSGP</sequence>
<accession>A0A392VM65</accession>
<feature type="non-terminal residue" evidence="1">
    <location>
        <position position="70"/>
    </location>
</feature>
<feature type="non-terminal residue" evidence="1">
    <location>
        <position position="1"/>
    </location>
</feature>
<dbReference type="EMBL" id="LXQA011220695">
    <property type="protein sequence ID" value="MCI89494.1"/>
    <property type="molecule type" value="Genomic_DNA"/>
</dbReference>
<dbReference type="Proteomes" id="UP000265520">
    <property type="component" value="Unassembled WGS sequence"/>
</dbReference>
<protein>
    <submittedName>
        <fullName evidence="1">Uncharacterized protein</fullName>
    </submittedName>
</protein>
<evidence type="ECO:0000313" key="2">
    <source>
        <dbReference type="Proteomes" id="UP000265520"/>
    </source>
</evidence>